<dbReference type="GeneID" id="35294515"/>
<dbReference type="OrthoDB" id="2418057at2"/>
<dbReference type="AlphaFoldDB" id="A0A1W7A8Q4"/>
<keyword evidence="2" id="KW-1185">Reference proteome</keyword>
<gene>
    <name evidence="1" type="ORF">MCCS_03650</name>
</gene>
<evidence type="ECO:0000313" key="2">
    <source>
        <dbReference type="Proteomes" id="UP000194154"/>
    </source>
</evidence>
<name>A0A1W7A8Q4_9STAP</name>
<dbReference type="KEGG" id="mcak:MCCS_03650"/>
<organism evidence="1 2">
    <name type="scientific">Macrococcoides canis</name>
    <dbReference type="NCBI Taxonomy" id="1855823"/>
    <lineage>
        <taxon>Bacteria</taxon>
        <taxon>Bacillati</taxon>
        <taxon>Bacillota</taxon>
        <taxon>Bacilli</taxon>
        <taxon>Bacillales</taxon>
        <taxon>Staphylococcaceae</taxon>
        <taxon>Macrococcoides</taxon>
    </lineage>
</organism>
<evidence type="ECO:0000313" key="1">
    <source>
        <dbReference type="EMBL" id="ARQ06033.1"/>
    </source>
</evidence>
<dbReference type="EMBL" id="CP021059">
    <property type="protein sequence ID" value="ARQ06033.1"/>
    <property type="molecule type" value="Genomic_DNA"/>
</dbReference>
<proteinExistence type="predicted"/>
<sequence length="125" mass="14827">MTLTRNLRLPNLEHWYMFPGSVYPEPEYDNTSLEVYIWEEDIIFILTITDIPEKVFLKNEDLISDIEGLAHHLVVEKGSTQLFEFITIESSEYNDDKAFDNAVHTLIKNKYPHLLVNHHQKNFKY</sequence>
<dbReference type="STRING" id="1855823.MCCS_03650"/>
<reference evidence="1 2" key="1">
    <citation type="journal article" date="2017" name="Int. J. Syst. Evol. Microbiol.">
        <title>Macrococcus canis sp. nov., a skin bacterium associated with infections in dogs.</title>
        <authorList>
            <person name="Gobeli Brawand S."/>
            <person name="Cotting K."/>
            <person name="Gomez-Sanz E."/>
            <person name="Collaud A."/>
            <person name="Thomann A."/>
            <person name="Brodard I."/>
            <person name="Rodriguez-Campos S."/>
            <person name="Strauss C."/>
            <person name="Perreten V."/>
        </authorList>
    </citation>
    <scope>NUCLEOTIDE SEQUENCE [LARGE SCALE GENOMIC DNA]</scope>
    <source>
        <strain evidence="1 2">KM45013</strain>
    </source>
</reference>
<dbReference type="Proteomes" id="UP000194154">
    <property type="component" value="Chromosome"/>
</dbReference>
<dbReference type="RefSeq" id="WP_086041724.1">
    <property type="nucleotide sequence ID" value="NZ_CBCRZA010000003.1"/>
</dbReference>
<protein>
    <submittedName>
        <fullName evidence="1">Uncharacterized protein</fullName>
    </submittedName>
</protein>
<accession>A0A1W7A8Q4</accession>